<dbReference type="InParanoid" id="A0A251T8B8"/>
<dbReference type="AlphaFoldDB" id="A0A251T8B8"/>
<dbReference type="EMBL" id="MNCJ02000330">
    <property type="protein sequence ID" value="KAF5765325.1"/>
    <property type="molecule type" value="Genomic_DNA"/>
</dbReference>
<accession>A0A251T8B8</accession>
<reference evidence="1" key="3">
    <citation type="submission" date="2020-06" db="EMBL/GenBank/DDBJ databases">
        <title>Helianthus annuus Genome sequencing and assembly Release 2.</title>
        <authorList>
            <person name="Gouzy J."/>
            <person name="Langlade N."/>
            <person name="Munos S."/>
        </authorList>
    </citation>
    <scope>NUCLEOTIDE SEQUENCE</scope>
    <source>
        <tissue evidence="1">Leaves</tissue>
    </source>
</reference>
<sequence>MMYKSFKHQKTSLSTYTLSPKLNTRTHKLGFLISHLVRRLSSHPLLSLYGDYQASLSDLARSVRISPCSSALSPAASMFLSL</sequence>
<protein>
    <submittedName>
        <fullName evidence="2">Uncharacterized protein</fullName>
    </submittedName>
</protein>
<organism evidence="2 3">
    <name type="scientific">Helianthus annuus</name>
    <name type="common">Common sunflower</name>
    <dbReference type="NCBI Taxonomy" id="4232"/>
    <lineage>
        <taxon>Eukaryota</taxon>
        <taxon>Viridiplantae</taxon>
        <taxon>Streptophyta</taxon>
        <taxon>Embryophyta</taxon>
        <taxon>Tracheophyta</taxon>
        <taxon>Spermatophyta</taxon>
        <taxon>Magnoliopsida</taxon>
        <taxon>eudicotyledons</taxon>
        <taxon>Gunneridae</taxon>
        <taxon>Pentapetalae</taxon>
        <taxon>asterids</taxon>
        <taxon>campanulids</taxon>
        <taxon>Asterales</taxon>
        <taxon>Asteraceae</taxon>
        <taxon>Asteroideae</taxon>
        <taxon>Heliantheae alliance</taxon>
        <taxon>Heliantheae</taxon>
        <taxon>Helianthus</taxon>
    </lineage>
</organism>
<keyword evidence="3" id="KW-1185">Reference proteome</keyword>
<reference evidence="2" key="2">
    <citation type="submission" date="2017-02" db="EMBL/GenBank/DDBJ databases">
        <title>Sunflower complete genome.</title>
        <authorList>
            <person name="Langlade N."/>
            <person name="Munos S."/>
        </authorList>
    </citation>
    <scope>NUCLEOTIDE SEQUENCE [LARGE SCALE GENOMIC DNA]</scope>
    <source>
        <tissue evidence="2">Leaves</tissue>
    </source>
</reference>
<gene>
    <name evidence="2" type="ORF">HannXRQ_Chr11g0325691</name>
    <name evidence="1" type="ORF">HanXRQr2_Chr15g0702511</name>
</gene>
<evidence type="ECO:0000313" key="2">
    <source>
        <dbReference type="EMBL" id="OTG07023.1"/>
    </source>
</evidence>
<reference evidence="1 3" key="1">
    <citation type="journal article" date="2017" name="Nature">
        <title>The sunflower genome provides insights into oil metabolism, flowering and Asterid evolution.</title>
        <authorList>
            <person name="Badouin H."/>
            <person name="Gouzy J."/>
            <person name="Grassa C.J."/>
            <person name="Murat F."/>
            <person name="Staton S.E."/>
            <person name="Cottret L."/>
            <person name="Lelandais-Briere C."/>
            <person name="Owens G.L."/>
            <person name="Carrere S."/>
            <person name="Mayjonade B."/>
            <person name="Legrand L."/>
            <person name="Gill N."/>
            <person name="Kane N.C."/>
            <person name="Bowers J.E."/>
            <person name="Hubner S."/>
            <person name="Bellec A."/>
            <person name="Berard A."/>
            <person name="Berges H."/>
            <person name="Blanchet N."/>
            <person name="Boniface M.C."/>
            <person name="Brunel D."/>
            <person name="Catrice O."/>
            <person name="Chaidir N."/>
            <person name="Claudel C."/>
            <person name="Donnadieu C."/>
            <person name="Faraut T."/>
            <person name="Fievet G."/>
            <person name="Helmstetter N."/>
            <person name="King M."/>
            <person name="Knapp S.J."/>
            <person name="Lai Z."/>
            <person name="Le Paslier M.C."/>
            <person name="Lippi Y."/>
            <person name="Lorenzon L."/>
            <person name="Mandel J.R."/>
            <person name="Marage G."/>
            <person name="Marchand G."/>
            <person name="Marquand E."/>
            <person name="Bret-Mestries E."/>
            <person name="Morien E."/>
            <person name="Nambeesan S."/>
            <person name="Nguyen T."/>
            <person name="Pegot-Espagnet P."/>
            <person name="Pouilly N."/>
            <person name="Raftis F."/>
            <person name="Sallet E."/>
            <person name="Schiex T."/>
            <person name="Thomas J."/>
            <person name="Vandecasteele C."/>
            <person name="Vares D."/>
            <person name="Vear F."/>
            <person name="Vautrin S."/>
            <person name="Crespi M."/>
            <person name="Mangin B."/>
            <person name="Burke J.M."/>
            <person name="Salse J."/>
            <person name="Munos S."/>
            <person name="Vincourt P."/>
            <person name="Rieseberg L.H."/>
            <person name="Langlade N.B."/>
        </authorList>
    </citation>
    <scope>NUCLEOTIDE SEQUENCE [LARGE SCALE GENOMIC DNA]</scope>
    <source>
        <strain evidence="3">cv. SF193</strain>
        <tissue evidence="1">Leaves</tissue>
    </source>
</reference>
<name>A0A251T8B8_HELAN</name>
<dbReference type="Proteomes" id="UP000215914">
    <property type="component" value="Chromosome 11"/>
</dbReference>
<evidence type="ECO:0000313" key="1">
    <source>
        <dbReference type="EMBL" id="KAF5765325.1"/>
    </source>
</evidence>
<evidence type="ECO:0000313" key="3">
    <source>
        <dbReference type="Proteomes" id="UP000215914"/>
    </source>
</evidence>
<proteinExistence type="predicted"/>
<dbReference type="Gramene" id="mRNA:HanXRQr2_Chr15g0702511">
    <property type="protein sequence ID" value="CDS:HanXRQr2_Chr15g0702511.1"/>
    <property type="gene ID" value="HanXRQr2_Chr15g0702511"/>
</dbReference>
<dbReference type="EMBL" id="CM007900">
    <property type="protein sequence ID" value="OTG07023.1"/>
    <property type="molecule type" value="Genomic_DNA"/>
</dbReference>